<gene>
    <name evidence="6" type="ORF">CAL22_18670</name>
</gene>
<evidence type="ECO:0000313" key="7">
    <source>
        <dbReference type="Proteomes" id="UP000216429"/>
    </source>
</evidence>
<dbReference type="InterPro" id="IPR036390">
    <property type="entry name" value="WH_DNA-bd_sf"/>
</dbReference>
<keyword evidence="3" id="KW-0238">DNA-binding</keyword>
<comment type="caution">
    <text evidence="6">The sequence shown here is derived from an EMBL/GenBank/DDBJ whole genome shotgun (WGS) entry which is preliminary data.</text>
</comment>
<dbReference type="OrthoDB" id="8524600at2"/>
<dbReference type="Pfam" id="PF03466">
    <property type="entry name" value="LysR_substrate"/>
    <property type="match status" value="1"/>
</dbReference>
<dbReference type="SUPFAM" id="SSF46785">
    <property type="entry name" value="Winged helix' DNA-binding domain"/>
    <property type="match status" value="1"/>
</dbReference>
<evidence type="ECO:0000313" key="6">
    <source>
        <dbReference type="EMBL" id="OZI71817.1"/>
    </source>
</evidence>
<comment type="similarity">
    <text evidence="1">Belongs to the LysR transcriptional regulatory family.</text>
</comment>
<dbReference type="Pfam" id="PF00126">
    <property type="entry name" value="HTH_1"/>
    <property type="match status" value="1"/>
</dbReference>
<dbReference type="RefSeq" id="WP_094815724.1">
    <property type="nucleotide sequence ID" value="NZ_NEVU01000003.1"/>
</dbReference>
<feature type="domain" description="HTH lysR-type" evidence="5">
    <location>
        <begin position="1"/>
        <end position="58"/>
    </location>
</feature>
<proteinExistence type="inferred from homology"/>
<evidence type="ECO:0000256" key="1">
    <source>
        <dbReference type="ARBA" id="ARBA00009437"/>
    </source>
</evidence>
<dbReference type="InterPro" id="IPR036388">
    <property type="entry name" value="WH-like_DNA-bd_sf"/>
</dbReference>
<keyword evidence="4" id="KW-0804">Transcription</keyword>
<dbReference type="SUPFAM" id="SSF53850">
    <property type="entry name" value="Periplasmic binding protein-like II"/>
    <property type="match status" value="1"/>
</dbReference>
<reference evidence="7" key="1">
    <citation type="submission" date="2017-05" db="EMBL/GenBank/DDBJ databases">
        <title>Complete and WGS of Bordetella genogroups.</title>
        <authorList>
            <person name="Spilker T."/>
            <person name="Lipuma J."/>
        </authorList>
    </citation>
    <scope>NUCLEOTIDE SEQUENCE [LARGE SCALE GENOMIC DNA]</scope>
    <source>
        <strain evidence="7">AU6712</strain>
    </source>
</reference>
<dbReference type="Gene3D" id="1.10.10.10">
    <property type="entry name" value="Winged helix-like DNA-binding domain superfamily/Winged helix DNA-binding domain"/>
    <property type="match status" value="1"/>
</dbReference>
<dbReference type="PROSITE" id="PS50931">
    <property type="entry name" value="HTH_LYSR"/>
    <property type="match status" value="1"/>
</dbReference>
<dbReference type="InterPro" id="IPR050950">
    <property type="entry name" value="HTH-type_LysR_regulators"/>
</dbReference>
<accession>A0A261VD99</accession>
<evidence type="ECO:0000256" key="3">
    <source>
        <dbReference type="ARBA" id="ARBA00023125"/>
    </source>
</evidence>
<keyword evidence="2" id="KW-0805">Transcription regulation</keyword>
<organism evidence="6 7">
    <name type="scientific">Bordetella genomosp. 12</name>
    <dbReference type="NCBI Taxonomy" id="463035"/>
    <lineage>
        <taxon>Bacteria</taxon>
        <taxon>Pseudomonadati</taxon>
        <taxon>Pseudomonadota</taxon>
        <taxon>Betaproteobacteria</taxon>
        <taxon>Burkholderiales</taxon>
        <taxon>Alcaligenaceae</taxon>
        <taxon>Bordetella</taxon>
    </lineage>
</organism>
<dbReference type="AlphaFoldDB" id="A0A261VD99"/>
<name>A0A261VD99_9BORD</name>
<dbReference type="GO" id="GO:0005829">
    <property type="term" value="C:cytosol"/>
    <property type="evidence" value="ECO:0007669"/>
    <property type="project" value="TreeGrafter"/>
</dbReference>
<dbReference type="EMBL" id="NEVU01000003">
    <property type="protein sequence ID" value="OZI71817.1"/>
    <property type="molecule type" value="Genomic_DNA"/>
</dbReference>
<dbReference type="GO" id="GO:0003677">
    <property type="term" value="F:DNA binding"/>
    <property type="evidence" value="ECO:0007669"/>
    <property type="project" value="UniProtKB-KW"/>
</dbReference>
<protein>
    <submittedName>
        <fullName evidence="6">LysR family transcriptional regulator</fullName>
    </submittedName>
</protein>
<evidence type="ECO:0000256" key="2">
    <source>
        <dbReference type="ARBA" id="ARBA00023015"/>
    </source>
</evidence>
<dbReference type="GO" id="GO:0003700">
    <property type="term" value="F:DNA-binding transcription factor activity"/>
    <property type="evidence" value="ECO:0007669"/>
    <property type="project" value="InterPro"/>
</dbReference>
<sequence>MRIEDADVFLKLAEHQNVRRTAERVGLTQSAVTKVLQRLELEFGLPLMERSASGVVLTKAGHLLHGKAADLVASYESLRHDMAAAQSAQKAVARVGIIPALLDAKLLPVLAVWRKQHPGQFLQISVKVSDELTEMVSQGDLDLAIGFAPTPRSELQALALGPQRYHVVVRAGHPLTLPGRSTMQALAQAEWLLPAPSVGMRLWVEKAFLDLNLPAPVTAVQTDTSTAQFASLIRASNLITALMTPMFLSPAGKGLVELPFDAESSMQPLVLLTRRAAYLSPATLALRDALHRAFMGNPAPA</sequence>
<dbReference type="InterPro" id="IPR005119">
    <property type="entry name" value="LysR_subst-bd"/>
</dbReference>
<keyword evidence="7" id="KW-1185">Reference proteome</keyword>
<dbReference type="PANTHER" id="PTHR30419">
    <property type="entry name" value="HTH-TYPE TRANSCRIPTIONAL REGULATOR YBHD"/>
    <property type="match status" value="1"/>
</dbReference>
<dbReference type="Gene3D" id="3.40.190.290">
    <property type="match status" value="1"/>
</dbReference>
<evidence type="ECO:0000256" key="4">
    <source>
        <dbReference type="ARBA" id="ARBA00023163"/>
    </source>
</evidence>
<dbReference type="Proteomes" id="UP000216429">
    <property type="component" value="Unassembled WGS sequence"/>
</dbReference>
<evidence type="ECO:0000259" key="5">
    <source>
        <dbReference type="PROSITE" id="PS50931"/>
    </source>
</evidence>
<dbReference type="InterPro" id="IPR000847">
    <property type="entry name" value="LysR_HTH_N"/>
</dbReference>